<dbReference type="PANTHER" id="PTHR48090:SF7">
    <property type="entry name" value="RFBJ PROTEIN"/>
    <property type="match status" value="1"/>
</dbReference>
<feature type="domain" description="DUF2062" evidence="3">
    <location>
        <begin position="264"/>
        <end position="392"/>
    </location>
</feature>
<gene>
    <name evidence="4" type="ORF">J8H85_15635</name>
</gene>
<dbReference type="Proteomes" id="UP000670776">
    <property type="component" value="Unassembled WGS sequence"/>
</dbReference>
<reference evidence="4 5" key="1">
    <citation type="submission" date="2021-04" db="EMBL/GenBank/DDBJ databases">
        <title>Mariniflexile gromovii gen. nov., sp. nov., a gliding bacterium isolated from the sea urchin Strongylocentrotus intermedius.</title>
        <authorList>
            <person name="Ko S."/>
            <person name="Le V."/>
            <person name="Ahn C.-Y."/>
            <person name="Oh H.-M."/>
        </authorList>
    </citation>
    <scope>NUCLEOTIDE SEQUENCE [LARGE SCALE GENOMIC DNA]</scope>
    <source>
        <strain evidence="4 5">KCTC 12570</strain>
    </source>
</reference>
<feature type="transmembrane region" description="Helical" evidence="1">
    <location>
        <begin position="362"/>
        <end position="388"/>
    </location>
</feature>
<sequence length="398" mass="45336">MNKEPITLKIDQLKVCVLIPTYNNERTLKRVVEGVLQYTTHVIVINDGSTDSTTQILKNYSQLEQIHVPKNKGKGNALRVGFKKAIALGYHYAITIDSDGQHFPKDIPVFIDALEKAENKNLLLIGARNMSQEGVPGKSSFGNKFSNFWFWFETGIKLTDTQSGFRLYPLKTLEKLKFYTNKFEFEIEVIVKAAWNDVEVKNVPIAVLYDTNERVSHFRPFKDFTRISILNTCLVFLTIVYIKPREIYRKLKKKGIKRFFVEDFLGSDDSSSKKALSIALGVFIGLSPFWGFHTLIVIFSAIFLKLNKAIAFTFSNVSLPPFIPFVLYASSKMGQFVLGLDYEYTLETFENNFDIAEHLKTYIIGSFSLAILSASICGVLGFIFFSFFEKKKITLQNG</sequence>
<dbReference type="SUPFAM" id="SSF53448">
    <property type="entry name" value="Nucleotide-diphospho-sugar transferases"/>
    <property type="match status" value="1"/>
</dbReference>
<dbReference type="EMBL" id="JAGJCB010000019">
    <property type="protein sequence ID" value="MBP0905265.1"/>
    <property type="molecule type" value="Genomic_DNA"/>
</dbReference>
<dbReference type="Pfam" id="PF09835">
    <property type="entry name" value="DUF2062"/>
    <property type="match status" value="1"/>
</dbReference>
<evidence type="ECO:0000313" key="4">
    <source>
        <dbReference type="EMBL" id="MBP0905265.1"/>
    </source>
</evidence>
<dbReference type="Gene3D" id="3.90.550.10">
    <property type="entry name" value="Spore Coat Polysaccharide Biosynthesis Protein SpsA, Chain A"/>
    <property type="match status" value="1"/>
</dbReference>
<proteinExistence type="predicted"/>
<dbReference type="RefSeq" id="WP_209656163.1">
    <property type="nucleotide sequence ID" value="NZ_JAGJCB010000019.1"/>
</dbReference>
<feature type="transmembrane region" description="Helical" evidence="1">
    <location>
        <begin position="224"/>
        <end position="242"/>
    </location>
</feature>
<keyword evidence="1" id="KW-1133">Transmembrane helix</keyword>
<evidence type="ECO:0000313" key="5">
    <source>
        <dbReference type="Proteomes" id="UP000670776"/>
    </source>
</evidence>
<keyword evidence="1" id="KW-0812">Transmembrane</keyword>
<organism evidence="4 5">
    <name type="scientific">Mariniflexile gromovii</name>
    <dbReference type="NCBI Taxonomy" id="362523"/>
    <lineage>
        <taxon>Bacteria</taxon>
        <taxon>Pseudomonadati</taxon>
        <taxon>Bacteroidota</taxon>
        <taxon>Flavobacteriia</taxon>
        <taxon>Flavobacteriales</taxon>
        <taxon>Flavobacteriaceae</taxon>
        <taxon>Mariniflexile</taxon>
    </lineage>
</organism>
<dbReference type="InterPro" id="IPR050256">
    <property type="entry name" value="Glycosyltransferase_2"/>
</dbReference>
<evidence type="ECO:0000256" key="1">
    <source>
        <dbReference type="SAM" id="Phobius"/>
    </source>
</evidence>
<name>A0ABS4BXE9_9FLAO</name>
<dbReference type="InterPro" id="IPR029044">
    <property type="entry name" value="Nucleotide-diphossugar_trans"/>
</dbReference>
<dbReference type="InterPro" id="IPR018639">
    <property type="entry name" value="DUF2062"/>
</dbReference>
<feature type="transmembrane region" description="Helical" evidence="1">
    <location>
        <begin position="309"/>
        <end position="330"/>
    </location>
</feature>
<dbReference type="InterPro" id="IPR001173">
    <property type="entry name" value="Glyco_trans_2-like"/>
</dbReference>
<evidence type="ECO:0000259" key="2">
    <source>
        <dbReference type="Pfam" id="PF00535"/>
    </source>
</evidence>
<dbReference type="Pfam" id="PF00535">
    <property type="entry name" value="Glycos_transf_2"/>
    <property type="match status" value="1"/>
</dbReference>
<keyword evidence="1" id="KW-0472">Membrane</keyword>
<accession>A0ABS4BXE9</accession>
<evidence type="ECO:0000259" key="3">
    <source>
        <dbReference type="Pfam" id="PF09835"/>
    </source>
</evidence>
<feature type="transmembrane region" description="Helical" evidence="1">
    <location>
        <begin position="275"/>
        <end position="302"/>
    </location>
</feature>
<comment type="caution">
    <text evidence="4">The sequence shown here is derived from an EMBL/GenBank/DDBJ whole genome shotgun (WGS) entry which is preliminary data.</text>
</comment>
<dbReference type="CDD" id="cd04179">
    <property type="entry name" value="DPM_DPG-synthase_like"/>
    <property type="match status" value="1"/>
</dbReference>
<dbReference type="PANTHER" id="PTHR48090">
    <property type="entry name" value="UNDECAPRENYL-PHOSPHATE 4-DEOXY-4-FORMAMIDO-L-ARABINOSE TRANSFERASE-RELATED"/>
    <property type="match status" value="1"/>
</dbReference>
<protein>
    <submittedName>
        <fullName evidence="4">DUF2062 domain-containing protein</fullName>
    </submittedName>
</protein>
<keyword evidence="5" id="KW-1185">Reference proteome</keyword>
<feature type="domain" description="Glycosyltransferase 2-like" evidence="2">
    <location>
        <begin position="16"/>
        <end position="174"/>
    </location>
</feature>